<evidence type="ECO:0000313" key="1">
    <source>
        <dbReference type="EMBL" id="GMR44413.1"/>
    </source>
</evidence>
<feature type="non-terminal residue" evidence="1">
    <location>
        <position position="81"/>
    </location>
</feature>
<gene>
    <name evidence="1" type="ORF">PMAYCL1PPCAC_14608</name>
</gene>
<evidence type="ECO:0000313" key="2">
    <source>
        <dbReference type="Proteomes" id="UP001328107"/>
    </source>
</evidence>
<sequence length="81" mass="9456">MQSRPIFGVSLSWLISAHKFVHSYTSHILLHHRIEEEDSSNHDRRYDYSEYSEHPHDILNLTSAAEVVIRLSQLPSARETL</sequence>
<comment type="caution">
    <text evidence="1">The sequence shown here is derived from an EMBL/GenBank/DDBJ whole genome shotgun (WGS) entry which is preliminary data.</text>
</comment>
<dbReference type="Proteomes" id="UP001328107">
    <property type="component" value="Unassembled WGS sequence"/>
</dbReference>
<keyword evidence="2" id="KW-1185">Reference proteome</keyword>
<dbReference type="EMBL" id="BTRK01000003">
    <property type="protein sequence ID" value="GMR44413.1"/>
    <property type="molecule type" value="Genomic_DNA"/>
</dbReference>
<dbReference type="AlphaFoldDB" id="A0AAN4ZT49"/>
<proteinExistence type="predicted"/>
<protein>
    <submittedName>
        <fullName evidence="1">Uncharacterized protein</fullName>
    </submittedName>
</protein>
<organism evidence="1 2">
    <name type="scientific">Pristionchus mayeri</name>
    <dbReference type="NCBI Taxonomy" id="1317129"/>
    <lineage>
        <taxon>Eukaryota</taxon>
        <taxon>Metazoa</taxon>
        <taxon>Ecdysozoa</taxon>
        <taxon>Nematoda</taxon>
        <taxon>Chromadorea</taxon>
        <taxon>Rhabditida</taxon>
        <taxon>Rhabditina</taxon>
        <taxon>Diplogasteromorpha</taxon>
        <taxon>Diplogasteroidea</taxon>
        <taxon>Neodiplogasteridae</taxon>
        <taxon>Pristionchus</taxon>
    </lineage>
</organism>
<name>A0AAN4ZT49_9BILA</name>
<accession>A0AAN4ZT49</accession>
<reference evidence="2" key="1">
    <citation type="submission" date="2022-10" db="EMBL/GenBank/DDBJ databases">
        <title>Genome assembly of Pristionchus species.</title>
        <authorList>
            <person name="Yoshida K."/>
            <person name="Sommer R.J."/>
        </authorList>
    </citation>
    <scope>NUCLEOTIDE SEQUENCE [LARGE SCALE GENOMIC DNA]</scope>
    <source>
        <strain evidence="2">RS5460</strain>
    </source>
</reference>